<proteinExistence type="predicted"/>
<dbReference type="AlphaFoldDB" id="A0A834T171"/>
<reference evidence="1" key="1">
    <citation type="submission" date="2020-09" db="EMBL/GenBank/DDBJ databases">
        <title>Genome-Enabled Discovery of Anthraquinone Biosynthesis in Senna tora.</title>
        <authorList>
            <person name="Kang S.-H."/>
            <person name="Pandey R.P."/>
            <person name="Lee C.-M."/>
            <person name="Sim J.-S."/>
            <person name="Jeong J.-T."/>
            <person name="Choi B.-S."/>
            <person name="Jung M."/>
            <person name="Ginzburg D."/>
            <person name="Zhao K."/>
            <person name="Won S.Y."/>
            <person name="Oh T.-J."/>
            <person name="Yu Y."/>
            <person name="Kim N.-H."/>
            <person name="Lee O.R."/>
            <person name="Lee T.-H."/>
            <person name="Bashyal P."/>
            <person name="Kim T.-S."/>
            <person name="Lee W.-H."/>
            <person name="Kawkins C."/>
            <person name="Kim C.-K."/>
            <person name="Kim J.S."/>
            <person name="Ahn B.O."/>
            <person name="Rhee S.Y."/>
            <person name="Sohng J.K."/>
        </authorList>
    </citation>
    <scope>NUCLEOTIDE SEQUENCE</scope>
    <source>
        <tissue evidence="1">Leaf</tissue>
    </source>
</reference>
<organism evidence="1 2">
    <name type="scientific">Senna tora</name>
    <dbReference type="NCBI Taxonomy" id="362788"/>
    <lineage>
        <taxon>Eukaryota</taxon>
        <taxon>Viridiplantae</taxon>
        <taxon>Streptophyta</taxon>
        <taxon>Embryophyta</taxon>
        <taxon>Tracheophyta</taxon>
        <taxon>Spermatophyta</taxon>
        <taxon>Magnoliopsida</taxon>
        <taxon>eudicotyledons</taxon>
        <taxon>Gunneridae</taxon>
        <taxon>Pentapetalae</taxon>
        <taxon>rosids</taxon>
        <taxon>fabids</taxon>
        <taxon>Fabales</taxon>
        <taxon>Fabaceae</taxon>
        <taxon>Caesalpinioideae</taxon>
        <taxon>Cassia clade</taxon>
        <taxon>Senna</taxon>
    </lineage>
</organism>
<evidence type="ECO:0000313" key="1">
    <source>
        <dbReference type="EMBL" id="KAF7812416.1"/>
    </source>
</evidence>
<dbReference type="EMBL" id="JAAIUW010000010">
    <property type="protein sequence ID" value="KAF7812416.1"/>
    <property type="molecule type" value="Genomic_DNA"/>
</dbReference>
<gene>
    <name evidence="1" type="ORF">G2W53_033392</name>
</gene>
<keyword evidence="2" id="KW-1185">Reference proteome</keyword>
<accession>A0A834T171</accession>
<evidence type="ECO:0000313" key="2">
    <source>
        <dbReference type="Proteomes" id="UP000634136"/>
    </source>
</evidence>
<comment type="caution">
    <text evidence="1">The sequence shown here is derived from an EMBL/GenBank/DDBJ whole genome shotgun (WGS) entry which is preliminary data.</text>
</comment>
<protein>
    <submittedName>
        <fullName evidence="1">Uncharacterized protein</fullName>
    </submittedName>
</protein>
<name>A0A834T171_9FABA</name>
<dbReference type="Proteomes" id="UP000634136">
    <property type="component" value="Unassembled WGS sequence"/>
</dbReference>
<sequence>MQREVISFTNLCNNMVDMFFMNSFQILSGFSVQNVFTLDFTKLPCNHESCLSINSTGIPKYNAKQMV</sequence>